<evidence type="ECO:0000256" key="6">
    <source>
        <dbReference type="ARBA" id="ARBA00023034"/>
    </source>
</evidence>
<feature type="transmembrane region" description="Helical" evidence="9">
    <location>
        <begin position="156"/>
        <end position="174"/>
    </location>
</feature>
<evidence type="ECO:0000256" key="1">
    <source>
        <dbReference type="ARBA" id="ARBA00004653"/>
    </source>
</evidence>
<comment type="caution">
    <text evidence="11">The sequence shown here is derived from an EMBL/GenBank/DDBJ whole genome shotgun (WGS) entry which is preliminary data.</text>
</comment>
<keyword evidence="4 9" id="KW-0812">Transmembrane</keyword>
<dbReference type="GO" id="GO:0051753">
    <property type="term" value="F:mannan synthase activity"/>
    <property type="evidence" value="ECO:0007669"/>
    <property type="project" value="TreeGrafter"/>
</dbReference>
<dbReference type="InterPro" id="IPR029044">
    <property type="entry name" value="Nucleotide-diphossugar_trans"/>
</dbReference>
<evidence type="ECO:0000256" key="2">
    <source>
        <dbReference type="ARBA" id="ARBA00022676"/>
    </source>
</evidence>
<dbReference type="Proteomes" id="UP000823388">
    <property type="component" value="Chromosome 1K"/>
</dbReference>
<dbReference type="PANTHER" id="PTHR32044:SF18">
    <property type="entry name" value="GLUCOMANNAN 4-BETA-MANNOSYLTRANSFERASE 6-RELATED"/>
    <property type="match status" value="1"/>
</dbReference>
<proteinExistence type="predicted"/>
<evidence type="ECO:0000256" key="4">
    <source>
        <dbReference type="ARBA" id="ARBA00022692"/>
    </source>
</evidence>
<reference evidence="11" key="1">
    <citation type="submission" date="2020-05" db="EMBL/GenBank/DDBJ databases">
        <title>WGS assembly of Panicum virgatum.</title>
        <authorList>
            <person name="Lovell J.T."/>
            <person name="Jenkins J."/>
            <person name="Shu S."/>
            <person name="Juenger T.E."/>
            <person name="Schmutz J."/>
        </authorList>
    </citation>
    <scope>NUCLEOTIDE SEQUENCE</scope>
    <source>
        <strain evidence="11">AP13</strain>
    </source>
</reference>
<dbReference type="AlphaFoldDB" id="A0A8T0XJA5"/>
<keyword evidence="2" id="KW-0328">Glycosyltransferase</keyword>
<accession>A0A8T0XJA5</accession>
<dbReference type="PANTHER" id="PTHR32044">
    <property type="entry name" value="GLUCOMANNAN 4-BETA-MANNOSYLTRANSFERASE 9"/>
    <property type="match status" value="1"/>
</dbReference>
<evidence type="ECO:0000256" key="3">
    <source>
        <dbReference type="ARBA" id="ARBA00022679"/>
    </source>
</evidence>
<name>A0A8T0XJA5_PANVG</name>
<keyword evidence="12" id="KW-1185">Reference proteome</keyword>
<sequence length="197" mass="22547">MQEMSMDYHFKVEQEAGSFPCNFFGYNGTAGVWRTQAIVESGGWEDRTTAEDMDLALRASLLGWEFVYVESIKVKSKLPSTLKAYMSQQHRWSCGPALLFKKMFSEIIAAKKVSVWKKLYMIYDFFIARRIVGTFFTLFFFGILIPIIIIFPEAQISVWELIYIPTAIILLNSVGTPSSSVSVYPKIEKLQEVCCRS</sequence>
<organism evidence="11 12">
    <name type="scientific">Panicum virgatum</name>
    <name type="common">Blackwell switchgrass</name>
    <dbReference type="NCBI Taxonomy" id="38727"/>
    <lineage>
        <taxon>Eukaryota</taxon>
        <taxon>Viridiplantae</taxon>
        <taxon>Streptophyta</taxon>
        <taxon>Embryophyta</taxon>
        <taxon>Tracheophyta</taxon>
        <taxon>Spermatophyta</taxon>
        <taxon>Magnoliopsida</taxon>
        <taxon>Liliopsida</taxon>
        <taxon>Poales</taxon>
        <taxon>Poaceae</taxon>
        <taxon>PACMAD clade</taxon>
        <taxon>Panicoideae</taxon>
        <taxon>Panicodae</taxon>
        <taxon>Paniceae</taxon>
        <taxon>Panicinae</taxon>
        <taxon>Panicum</taxon>
        <taxon>Panicum sect. Hiantes</taxon>
    </lineage>
</organism>
<evidence type="ECO:0000256" key="9">
    <source>
        <dbReference type="SAM" id="Phobius"/>
    </source>
</evidence>
<dbReference type="InterPro" id="IPR001173">
    <property type="entry name" value="Glyco_trans_2-like"/>
</dbReference>
<evidence type="ECO:0000313" key="12">
    <source>
        <dbReference type="Proteomes" id="UP000823388"/>
    </source>
</evidence>
<feature type="domain" description="Glycosyltransferase 2-like" evidence="10">
    <location>
        <begin position="28"/>
        <end position="150"/>
    </location>
</feature>
<keyword evidence="6" id="KW-0333">Golgi apparatus</keyword>
<dbReference type="Pfam" id="PF13632">
    <property type="entry name" value="Glyco_trans_2_3"/>
    <property type="match status" value="1"/>
</dbReference>
<evidence type="ECO:0000256" key="7">
    <source>
        <dbReference type="ARBA" id="ARBA00023136"/>
    </source>
</evidence>
<dbReference type="Gene3D" id="3.90.550.10">
    <property type="entry name" value="Spore Coat Polysaccharide Biosynthesis Protein SpsA, Chain A"/>
    <property type="match status" value="1"/>
</dbReference>
<evidence type="ECO:0000313" key="11">
    <source>
        <dbReference type="EMBL" id="KAG2661521.1"/>
    </source>
</evidence>
<gene>
    <name evidence="11" type="ORF">PVAP13_1KG508700</name>
</gene>
<dbReference type="SUPFAM" id="SSF53448">
    <property type="entry name" value="Nucleotide-diphospho-sugar transferases"/>
    <property type="match status" value="1"/>
</dbReference>
<keyword evidence="3" id="KW-0808">Transferase</keyword>
<evidence type="ECO:0000256" key="5">
    <source>
        <dbReference type="ARBA" id="ARBA00022989"/>
    </source>
</evidence>
<protein>
    <recommendedName>
        <fullName evidence="10">Glycosyltransferase 2-like domain-containing protein</fullName>
    </recommendedName>
</protein>
<keyword evidence="7 9" id="KW-0472">Membrane</keyword>
<dbReference type="GO" id="GO:0000139">
    <property type="term" value="C:Golgi membrane"/>
    <property type="evidence" value="ECO:0007669"/>
    <property type="project" value="UniProtKB-SubCell"/>
</dbReference>
<comment type="subcellular location">
    <subcellularLocation>
        <location evidence="1">Golgi apparatus membrane</location>
        <topology evidence="1">Multi-pass membrane protein</topology>
    </subcellularLocation>
</comment>
<keyword evidence="8" id="KW-0961">Cell wall biogenesis/degradation</keyword>
<evidence type="ECO:0000256" key="8">
    <source>
        <dbReference type="ARBA" id="ARBA00023316"/>
    </source>
</evidence>
<keyword evidence="5 9" id="KW-1133">Transmembrane helix</keyword>
<evidence type="ECO:0000259" key="10">
    <source>
        <dbReference type="Pfam" id="PF13632"/>
    </source>
</evidence>
<dbReference type="EMBL" id="CM029037">
    <property type="protein sequence ID" value="KAG2661521.1"/>
    <property type="molecule type" value="Genomic_DNA"/>
</dbReference>
<feature type="transmembrane region" description="Helical" evidence="9">
    <location>
        <begin position="127"/>
        <end position="150"/>
    </location>
</feature>
<dbReference type="GO" id="GO:0071555">
    <property type="term" value="P:cell wall organization"/>
    <property type="evidence" value="ECO:0007669"/>
    <property type="project" value="UniProtKB-KW"/>
</dbReference>